<dbReference type="AlphaFoldDB" id="J0PAK4"/>
<proteinExistence type="predicted"/>
<organism evidence="1 2">
    <name type="scientific">Saprospira grandis DSM 2844</name>
    <dbReference type="NCBI Taxonomy" id="694433"/>
    <lineage>
        <taxon>Bacteria</taxon>
        <taxon>Pseudomonadati</taxon>
        <taxon>Bacteroidota</taxon>
        <taxon>Saprospiria</taxon>
        <taxon>Saprospirales</taxon>
        <taxon>Saprospiraceae</taxon>
        <taxon>Saprospira</taxon>
    </lineage>
</organism>
<evidence type="ECO:0000313" key="2">
    <source>
        <dbReference type="Proteomes" id="UP000005113"/>
    </source>
</evidence>
<gene>
    <name evidence="1" type="ORF">SapgrDRAFT_2973</name>
</gene>
<dbReference type="Proteomes" id="UP000005113">
    <property type="component" value="Unassembled WGS sequence"/>
</dbReference>
<reference evidence="2" key="1">
    <citation type="journal article" date="2012" name="Stand. Genomic Sci.">
        <title>Permanent draft genome sequence of the gliding predator Saprospira grandis strain Sa g1 (= HR1).</title>
        <authorList>
            <person name="Mavromatis K."/>
            <person name="Chertkov O."/>
            <person name="Lapidus A."/>
            <person name="Nolan M."/>
            <person name="Lucas S."/>
            <person name="Tice H."/>
            <person name="Del Rio T.G."/>
            <person name="Cheng J.F."/>
            <person name="Han C."/>
            <person name="Tapia R."/>
            <person name="Bruce D."/>
            <person name="Goodwin L.A."/>
            <person name="Pitluck S."/>
            <person name="Huntemann M."/>
            <person name="Liolios K."/>
            <person name="Pagani I."/>
            <person name="Ivanova N."/>
            <person name="Mikhailova N."/>
            <person name="Pati A."/>
            <person name="Chen A."/>
            <person name="Palaniappan K."/>
            <person name="Land M."/>
            <person name="Brambilla E.M."/>
            <person name="Rohde M."/>
            <person name="Spring S."/>
            <person name="Goker M."/>
            <person name="Detter J.C."/>
            <person name="Bristow J."/>
            <person name="Eisen J.A."/>
            <person name="Markowitz V."/>
            <person name="Hugenholtz P."/>
            <person name="Kyrpides N.C."/>
            <person name="Klenk H.P."/>
            <person name="Woyke T."/>
        </authorList>
    </citation>
    <scope>NUCLEOTIDE SEQUENCE [LARGE SCALE GENOMIC DNA]</scope>
    <source>
        <strain evidence="2">DSM 2844</strain>
    </source>
</reference>
<dbReference type="HOGENOM" id="CLU_2371155_0_0_10"/>
<evidence type="ECO:0000313" key="1">
    <source>
        <dbReference type="EMBL" id="EJF54622.1"/>
    </source>
</evidence>
<accession>J0PAK4</accession>
<protein>
    <submittedName>
        <fullName evidence="1">Uncharacterized protein</fullName>
    </submittedName>
</protein>
<name>J0PAK4_9BACT</name>
<dbReference type="EMBL" id="JH719942">
    <property type="protein sequence ID" value="EJF54622.1"/>
    <property type="molecule type" value="Genomic_DNA"/>
</dbReference>
<sequence>MSQPPIFCKNTKNFKQVEQLSLKMPNFSKISLFLVKFWGCPALQAGRAVSQLAVRSALRFFRYAQKAGSGLRPLLSIPQPLQAKACRGPIFPLQNYPIT</sequence>